<accession>A0A8H6RME8</accession>
<evidence type="ECO:0000313" key="5">
    <source>
        <dbReference type="Proteomes" id="UP000660729"/>
    </source>
</evidence>
<dbReference type="Pfam" id="PF25137">
    <property type="entry name" value="ADH_Fe_C"/>
    <property type="match status" value="1"/>
</dbReference>
<dbReference type="GO" id="GO:0005739">
    <property type="term" value="C:mitochondrion"/>
    <property type="evidence" value="ECO:0007669"/>
    <property type="project" value="TreeGrafter"/>
</dbReference>
<dbReference type="GO" id="GO:0046872">
    <property type="term" value="F:metal ion binding"/>
    <property type="evidence" value="ECO:0007669"/>
    <property type="project" value="InterPro"/>
</dbReference>
<protein>
    <submittedName>
        <fullName evidence="4">Dehydrogenase FUM7</fullName>
    </submittedName>
</protein>
<dbReference type="OrthoDB" id="339764at2759"/>
<dbReference type="Proteomes" id="UP000660729">
    <property type="component" value="Unassembled WGS sequence"/>
</dbReference>
<dbReference type="InterPro" id="IPR001670">
    <property type="entry name" value="ADH_Fe/GldA"/>
</dbReference>
<dbReference type="SUPFAM" id="SSF56796">
    <property type="entry name" value="Dehydroquinate synthase-like"/>
    <property type="match status" value="1"/>
</dbReference>
<evidence type="ECO:0000259" key="2">
    <source>
        <dbReference type="Pfam" id="PF00465"/>
    </source>
</evidence>
<evidence type="ECO:0000256" key="1">
    <source>
        <dbReference type="ARBA" id="ARBA00023002"/>
    </source>
</evidence>
<proteinExistence type="predicted"/>
<dbReference type="Gene3D" id="3.40.50.1970">
    <property type="match status" value="1"/>
</dbReference>
<evidence type="ECO:0000313" key="4">
    <source>
        <dbReference type="EMBL" id="KAF7193691.1"/>
    </source>
</evidence>
<dbReference type="CDD" id="cd08192">
    <property type="entry name" value="MAR-like"/>
    <property type="match status" value="1"/>
</dbReference>
<feature type="domain" description="Fe-containing alcohol dehydrogenase-like C-terminal" evidence="3">
    <location>
        <begin position="216"/>
        <end position="416"/>
    </location>
</feature>
<dbReference type="PANTHER" id="PTHR11496">
    <property type="entry name" value="ALCOHOL DEHYDROGENASE"/>
    <property type="match status" value="1"/>
</dbReference>
<evidence type="ECO:0000259" key="3">
    <source>
        <dbReference type="Pfam" id="PF25137"/>
    </source>
</evidence>
<dbReference type="InterPro" id="IPR056798">
    <property type="entry name" value="ADH_Fe_C"/>
</dbReference>
<feature type="domain" description="Alcohol dehydrogenase iron-type/glycerol dehydrogenase GldA" evidence="2">
    <location>
        <begin position="38"/>
        <end position="203"/>
    </location>
</feature>
<dbReference type="AlphaFoldDB" id="A0A8H6RME8"/>
<reference evidence="4" key="1">
    <citation type="submission" date="2020-04" db="EMBL/GenBank/DDBJ databases">
        <title>Draft genome resource of the tomato pathogen Pseudocercospora fuligena.</title>
        <authorList>
            <person name="Zaccaron A."/>
        </authorList>
    </citation>
    <scope>NUCLEOTIDE SEQUENCE</scope>
    <source>
        <strain evidence="4">PF001</strain>
    </source>
</reference>
<dbReference type="GO" id="GO:0004022">
    <property type="term" value="F:alcohol dehydrogenase (NAD+) activity"/>
    <property type="evidence" value="ECO:0007669"/>
    <property type="project" value="TreeGrafter"/>
</dbReference>
<keyword evidence="1" id="KW-0560">Oxidoreductase</keyword>
<dbReference type="EMBL" id="JABCIY010000077">
    <property type="protein sequence ID" value="KAF7193691.1"/>
    <property type="molecule type" value="Genomic_DNA"/>
</dbReference>
<organism evidence="4 5">
    <name type="scientific">Pseudocercospora fuligena</name>
    <dbReference type="NCBI Taxonomy" id="685502"/>
    <lineage>
        <taxon>Eukaryota</taxon>
        <taxon>Fungi</taxon>
        <taxon>Dikarya</taxon>
        <taxon>Ascomycota</taxon>
        <taxon>Pezizomycotina</taxon>
        <taxon>Dothideomycetes</taxon>
        <taxon>Dothideomycetidae</taxon>
        <taxon>Mycosphaerellales</taxon>
        <taxon>Mycosphaerellaceae</taxon>
        <taxon>Pseudocercospora</taxon>
    </lineage>
</organism>
<dbReference type="Pfam" id="PF00465">
    <property type="entry name" value="Fe-ADH"/>
    <property type="match status" value="1"/>
</dbReference>
<sequence>MANLAGDFKFGIEQFGPAFSRPDTACVSYGLPFQDACLKHAIHTFNSSRIFVIASRALTQNSDALERLQKALGDRLVGVRVGISPHTPWSDCLKTLKAIEEASADTLITLGAGSLTDGAKMIRFALANSANSIAELETLWGGKRTQNPKLRANIRQSTMPLICVPTSLSGAEYQALAGATDPVSRRKRGFEPAEMPDLVVLDPELCLTTPAAVWLSTGVRAIDHCVETLCAPSCDAAAAESTTRGLQRLVSGLLKTASDPHDLTARINCQLGVIDAMSGRATGVPLGASHGISHALGPLGVGHGETSCILLAPVCKFNASKGANLEQQRKVAATLMSLPLVQKALALRPESGDHSDLGHILDVVIDALSMPRTLRDVGIGRDDLDLLAKHSLEDPWCKANPFPLTTVEQVLEILEMIVE</sequence>
<dbReference type="Gene3D" id="1.20.1090.10">
    <property type="entry name" value="Dehydroquinate synthase-like - alpha domain"/>
    <property type="match status" value="1"/>
</dbReference>
<comment type="caution">
    <text evidence="4">The sequence shown here is derived from an EMBL/GenBank/DDBJ whole genome shotgun (WGS) entry which is preliminary data.</text>
</comment>
<keyword evidence="5" id="KW-1185">Reference proteome</keyword>
<gene>
    <name evidence="4" type="ORF">HII31_05037</name>
</gene>
<dbReference type="InterPro" id="IPR039697">
    <property type="entry name" value="Alcohol_dehydrogenase_Fe"/>
</dbReference>
<dbReference type="PANTHER" id="PTHR11496:SF107">
    <property type="entry name" value="ALCOHOL DEHYDROGENASE, PUTATIVE (AFU_ORTHOLOGUE AFUA_1G06800)-RELATED"/>
    <property type="match status" value="1"/>
</dbReference>
<name>A0A8H6RME8_9PEZI</name>